<dbReference type="FunCoup" id="A0A200QGS0">
    <property type="interactions" value="2561"/>
</dbReference>
<feature type="compositionally biased region" description="Low complexity" evidence="5">
    <location>
        <begin position="1627"/>
        <end position="1642"/>
    </location>
</feature>
<dbReference type="PANTHER" id="PTHR46992:SF1">
    <property type="entry name" value="GYF DOMAIN-CONTAINING PROTEIN"/>
    <property type="match status" value="1"/>
</dbReference>
<feature type="region of interest" description="Disordered" evidence="5">
    <location>
        <begin position="1553"/>
        <end position="1580"/>
    </location>
</feature>
<evidence type="ECO:0000256" key="2">
    <source>
        <dbReference type="ARBA" id="ARBA00022692"/>
    </source>
</evidence>
<evidence type="ECO:0000256" key="6">
    <source>
        <dbReference type="SAM" id="Phobius"/>
    </source>
</evidence>
<feature type="transmembrane region" description="Helical" evidence="6">
    <location>
        <begin position="1766"/>
        <end position="1785"/>
    </location>
</feature>
<feature type="region of interest" description="Disordered" evidence="5">
    <location>
        <begin position="2470"/>
        <end position="2492"/>
    </location>
</feature>
<dbReference type="SUPFAM" id="SSF55277">
    <property type="entry name" value="GYF domain"/>
    <property type="match status" value="1"/>
</dbReference>
<gene>
    <name evidence="8" type="ORF">BVC80_9101g131</name>
</gene>
<dbReference type="InterPro" id="IPR006153">
    <property type="entry name" value="Cation/H_exchanger_TM"/>
</dbReference>
<dbReference type="GO" id="GO:1902600">
    <property type="term" value="P:proton transmembrane transport"/>
    <property type="evidence" value="ECO:0007669"/>
    <property type="project" value="InterPro"/>
</dbReference>
<feature type="region of interest" description="Disordered" evidence="5">
    <location>
        <begin position="1303"/>
        <end position="1367"/>
    </location>
</feature>
<feature type="transmembrane region" description="Helical" evidence="6">
    <location>
        <begin position="1970"/>
        <end position="1999"/>
    </location>
</feature>
<feature type="compositionally biased region" description="Polar residues" evidence="5">
    <location>
        <begin position="1412"/>
        <end position="1423"/>
    </location>
</feature>
<evidence type="ECO:0000256" key="3">
    <source>
        <dbReference type="ARBA" id="ARBA00022989"/>
    </source>
</evidence>
<dbReference type="EMBL" id="MVGT01002051">
    <property type="protein sequence ID" value="OVA09605.1"/>
    <property type="molecule type" value="Genomic_DNA"/>
</dbReference>
<dbReference type="Pfam" id="PF23256">
    <property type="entry name" value="CHX17_2nd"/>
    <property type="match status" value="1"/>
</dbReference>
<dbReference type="InterPro" id="IPR057291">
    <property type="entry name" value="CHX17_2nd"/>
</dbReference>
<dbReference type="InterPro" id="IPR038770">
    <property type="entry name" value="Na+/solute_symporter_sf"/>
</dbReference>
<evidence type="ECO:0000256" key="5">
    <source>
        <dbReference type="SAM" id="MobiDB-lite"/>
    </source>
</evidence>
<dbReference type="SMART" id="SM00444">
    <property type="entry name" value="GYF"/>
    <property type="match status" value="1"/>
</dbReference>
<comment type="subcellular location">
    <subcellularLocation>
        <location evidence="1">Membrane</location>
        <topology evidence="1">Multi-pass membrane protein</topology>
    </subcellularLocation>
</comment>
<organism evidence="8 9">
    <name type="scientific">Macleaya cordata</name>
    <name type="common">Five-seeded plume-poppy</name>
    <name type="synonym">Bocconia cordata</name>
    <dbReference type="NCBI Taxonomy" id="56857"/>
    <lineage>
        <taxon>Eukaryota</taxon>
        <taxon>Viridiplantae</taxon>
        <taxon>Streptophyta</taxon>
        <taxon>Embryophyta</taxon>
        <taxon>Tracheophyta</taxon>
        <taxon>Spermatophyta</taxon>
        <taxon>Magnoliopsida</taxon>
        <taxon>Ranunculales</taxon>
        <taxon>Papaveraceae</taxon>
        <taxon>Papaveroideae</taxon>
        <taxon>Macleaya</taxon>
    </lineage>
</organism>
<feature type="transmembrane region" description="Helical" evidence="6">
    <location>
        <begin position="1900"/>
        <end position="1922"/>
    </location>
</feature>
<feature type="domain" description="GYF" evidence="7">
    <location>
        <begin position="562"/>
        <end position="613"/>
    </location>
</feature>
<dbReference type="GO" id="GO:0015297">
    <property type="term" value="F:antiporter activity"/>
    <property type="evidence" value="ECO:0007669"/>
    <property type="project" value="InterPro"/>
</dbReference>
<comment type="caution">
    <text evidence="8">The sequence shown here is derived from an EMBL/GenBank/DDBJ whole genome shotgun (WGS) entry which is preliminary data.</text>
</comment>
<feature type="region of interest" description="Disordered" evidence="5">
    <location>
        <begin position="68"/>
        <end position="240"/>
    </location>
</feature>
<keyword evidence="9" id="KW-1185">Reference proteome</keyword>
<evidence type="ECO:0000313" key="9">
    <source>
        <dbReference type="Proteomes" id="UP000195402"/>
    </source>
</evidence>
<feature type="transmembrane region" description="Helical" evidence="6">
    <location>
        <begin position="2112"/>
        <end position="2134"/>
    </location>
</feature>
<dbReference type="InterPro" id="IPR035445">
    <property type="entry name" value="GYF-like_dom_sf"/>
</dbReference>
<proteinExistence type="predicted"/>
<dbReference type="STRING" id="56857.A0A200QGS0"/>
<sequence>MSNDKFDLPEDLLSLKSADLPRASKEEASGGNFGEKIVMGFLDESKDQGILDNSIPLSPQWLYAKTSENKTGISSVPGETRATNTLPHGNSVDPVQKEGWRLDGSQDKKDWRRNAADTDNSRRWREEERETGLLGRRDRRKEDRRSDNGSNRETADSRVLPSSDRWHDVSNRNSGHEARRDSKWSSRWGPEDKEKDSRTEKRLDVEKEDSQNDKQLLASSRATPDREADSRDKWRPRHRLEIHSAGSSVYRAAPGFGLERGKMEGSNVGFAPGRGRPSIIGSPSLGRPSFAGPIGAALVDTHGKSGLFGESFCYPRGKLLDIYRRQKVVPSFDNIPDGLEEVSSITQSGSVEPLAFVAPNVEEEAVLIDIWKGKITSSGVSSNSSRDKMMRSSESLTGLGDVTLIENKVVYSVNTERNGESHAACQTNSGSALDPYASEMNILGAGDSHLKEGEGNFTAAVGWMDRRDGLTTGLAKVNDTSSVRELGGSLCNDTHSRDSASVKHATSEDFESTSFSISTKLADDLTSLFDVSTFQKVSNSNEQNLTSNGQPNILERGPPPEELSLYYRDPQGEIQGPFLGVDIISWFDQGFFGTDLPVCPSDAPEGTSFQELGEVMPHLKLKAWSDSTTAPFSSVEPCDAVVGSLDQNAPTMVPDFMGSTLTSDQKWAASEFEGLSATHGQSRISKCQDPVEPHYSEVQSFHEFVAQNDEVVLPGRLGSSSEIPIGKSSSNLHDKLTSFTSHPFLANELAEANMPQHKDNQLHPFGLLWSELEGAPPRHIQSSNMSSGIGDQGHVMNPTAGRDASFAIHKQSSFGGMADSSHVAEAWPDSFRRNILSNPNSLQDYSDARHLSSMEHESNPYDLAEQLMAQQVQQQAQHKNLLSSHPALHLNGSFLEQSPSSGISQSRIPVHHQQLVNQPKPDLEQLLKLRLQRQRQFQLQQHQLQQQQQQQQQQQLHHQMQLQQQQQQSKVQQFVLEQLMHQQLHDPGFGQSRIDHHRGNNMLDQVLLRQHLHELQQHSLSSPRHPDPSLEQLIQAKFGQRIQQEQQNDMLELLSRAKHGQLLPLEHQVLLQQEQLHARQFSMALRQQMEEGRHIGEGWPVDETGQFIRTVAGPHQAHSAEVGSLDFYQRQQRYSPYEEQVSQLERNLAIQERLQRRPYEPSPLPFERSASLPAGGPGANLDALNSFPHAQVQDMQDWHSQMHVSSQVGSFSSGIHSQQPQVPSQFNASHLDAIGSQWSESNGHQGDRWIEARIQKLKLEAEQHRRQLDVNMSSDEQISWVPTGSNDENSRRALLDGLHQKLGVQSTQSLQMGDGGPTSSYERRDPSWLFPGSSSSDRSFNLFGDQHGGNSFAEAPHGSDSGNLLPDQFVHLGMDEQSSGLESSEKLSHKYHSGKLSEEEQFISGMNETPQATYVDSNSINSSADKDLSEGKEGKKGKKRGSKSKAATNRTALEVQESMAEQARSSAIDPVELPASAPIRHTSLGSAGGNVGIYNYEMGMDNTVGGDMTKGRISSTLPKGNDTTSLRRPPVSRVLSSQEALSELASASTVIVKNPMSSVAPPDDGKRTGGGNPSTQASETVAAATAAGNKKDVGFRRTSSCSDAGDVLETSFIDMLKSNAKKPAMPESDATASSESSDAGAGNRSGKKKGKKGRQIDPALLGFKVTSNRIMMDLLAPWIGKFGLKAAASSVGPVMGTTVLPAFFSDNLSNHSVCINVNKVNSYGFFFDRHDDPLSYSFTLLMLQLSISPLIILSTALLLKPLGTPVMISQIIGGIILGPSFLGHINNFAKIIFPLRSLLVLDTLAVLGTIFYLFLIGLQMDPSMILKAGRKEVSIGISVVVVPLVLSLTSSIIIMEVFDIDHNVTRVLPFVGGAESMLAFPVIACFLTEIKLLNSEFGRVALSSTMISGLLSFSSVTIAMLMKTTPGKVMAVLGTIGGGAALLILILLIRKFAKWVIKKVPKGQTVEQDFLSFIILSVVVIALLSKLAGLHILFGPFILGMALPAGPPLGSELVKRLDFFTTWMIMPVFFVLLGLEMDISVLKFSRNVFIVVAVILISCFGKFLGALLASLYCNMPTKDALSLSLTMNVQGVLELSMFKMLRDSKLIDHSSFIIMCTSMLFVTGGVTPIIRYLYNSRRYSNQRRTIQHLIPNTELRILACIQHQDNVPAIIHLLKASNPTRESRIKVYVLHLVELVGRATPLLISHRGRKTPSSTKGVSGRIINVFKRYEEKNKETVSVNPYTAVSPYSAMHIDVCTMAFNKEASLIIIPFHKHLDTTTKLFSSNVGFRTVNRNILNKAPCSVGILLDRGLLGGFRFVLTSWLSYHVSVLFVGGADDREALAYGARMSQHPNIIFTVVRVTGIDTRDCMRERVLDDEVITDLTQSMAGNDQFEYVEEVVKDRQEFLSLIETMESDYQLIMVGRHHNPELLFTVEHGEWNGQPETELGVIGDMIASDLGGKATLLVVQQQRRRRRQQKREETDDVGRALLENE</sequence>
<evidence type="ECO:0000256" key="1">
    <source>
        <dbReference type="ARBA" id="ARBA00004141"/>
    </source>
</evidence>
<dbReference type="CDD" id="cd00072">
    <property type="entry name" value="GYF"/>
    <property type="match status" value="1"/>
</dbReference>
<feature type="region of interest" description="Disordered" evidence="5">
    <location>
        <begin position="1620"/>
        <end position="1653"/>
    </location>
</feature>
<dbReference type="PROSITE" id="PS50829">
    <property type="entry name" value="GYF"/>
    <property type="match status" value="1"/>
</dbReference>
<evidence type="ECO:0000259" key="7">
    <source>
        <dbReference type="PROSITE" id="PS50829"/>
    </source>
</evidence>
<accession>A0A200QGS0</accession>
<feature type="compositionally biased region" description="Basic and acidic residues" evidence="5">
    <location>
        <begin position="1424"/>
        <end position="1434"/>
    </location>
</feature>
<feature type="transmembrane region" description="Helical" evidence="6">
    <location>
        <begin position="1736"/>
        <end position="1759"/>
    </location>
</feature>
<keyword evidence="2 6" id="KW-0812">Transmembrane</keyword>
<feature type="compositionally biased region" description="Polar residues" evidence="5">
    <location>
        <begin position="213"/>
        <end position="222"/>
    </location>
</feature>
<dbReference type="InterPro" id="IPR003169">
    <property type="entry name" value="GYF"/>
</dbReference>
<feature type="transmembrane region" description="Helical" evidence="6">
    <location>
        <begin position="2019"/>
        <end position="2036"/>
    </location>
</feature>
<dbReference type="Gene3D" id="1.20.1530.20">
    <property type="match status" value="1"/>
</dbReference>
<feature type="compositionally biased region" description="Basic and acidic residues" evidence="5">
    <location>
        <begin position="95"/>
        <end position="131"/>
    </location>
</feature>
<dbReference type="Proteomes" id="UP000195402">
    <property type="component" value="Unassembled WGS sequence"/>
</dbReference>
<feature type="compositionally biased region" description="Basic and acidic residues" evidence="5">
    <location>
        <begin position="164"/>
        <end position="212"/>
    </location>
</feature>
<protein>
    <submittedName>
        <fullName evidence="8">GYF</fullName>
    </submittedName>
</protein>
<dbReference type="OMA" id="SITHIRH"/>
<evidence type="ECO:0000256" key="4">
    <source>
        <dbReference type="ARBA" id="ARBA00023136"/>
    </source>
</evidence>
<name>A0A200QGS0_MACCD</name>
<feature type="transmembrane region" description="Helical" evidence="6">
    <location>
        <begin position="2048"/>
        <end position="2072"/>
    </location>
</feature>
<keyword evidence="3 6" id="KW-1133">Transmembrane helix</keyword>
<reference evidence="8 9" key="1">
    <citation type="journal article" date="2017" name="Mol. Plant">
        <title>The Genome of Medicinal Plant Macleaya cordata Provides New Insights into Benzylisoquinoline Alkaloids Metabolism.</title>
        <authorList>
            <person name="Liu X."/>
            <person name="Liu Y."/>
            <person name="Huang P."/>
            <person name="Ma Y."/>
            <person name="Qing Z."/>
            <person name="Tang Q."/>
            <person name="Cao H."/>
            <person name="Cheng P."/>
            <person name="Zheng Y."/>
            <person name="Yuan Z."/>
            <person name="Zhou Y."/>
            <person name="Liu J."/>
            <person name="Tang Z."/>
            <person name="Zhuo Y."/>
            <person name="Zhang Y."/>
            <person name="Yu L."/>
            <person name="Huang J."/>
            <person name="Yang P."/>
            <person name="Peng Q."/>
            <person name="Zhang J."/>
            <person name="Jiang W."/>
            <person name="Zhang Z."/>
            <person name="Lin K."/>
            <person name="Ro D.K."/>
            <person name="Chen X."/>
            <person name="Xiong X."/>
            <person name="Shang Y."/>
            <person name="Huang S."/>
            <person name="Zeng J."/>
        </authorList>
    </citation>
    <scope>NUCLEOTIDE SEQUENCE [LARGE SCALE GENOMIC DNA]</scope>
    <source>
        <strain evidence="9">cv. BLH2017</strain>
        <tissue evidence="8">Root</tissue>
    </source>
</reference>
<dbReference type="Pfam" id="PF23259">
    <property type="entry name" value="CHX17_C"/>
    <property type="match status" value="1"/>
</dbReference>
<feature type="transmembrane region" description="Helical" evidence="6">
    <location>
        <begin position="1835"/>
        <end position="1855"/>
    </location>
</feature>
<evidence type="ECO:0000313" key="8">
    <source>
        <dbReference type="EMBL" id="OVA09605.1"/>
    </source>
</evidence>
<feature type="transmembrane region" description="Helical" evidence="6">
    <location>
        <begin position="1791"/>
        <end position="1815"/>
    </location>
</feature>
<dbReference type="InterPro" id="IPR057290">
    <property type="entry name" value="CHX17_C"/>
</dbReference>
<feature type="region of interest" description="Disordered" evidence="5">
    <location>
        <begin position="1412"/>
        <end position="1469"/>
    </location>
</feature>
<feature type="transmembrane region" description="Helical" evidence="6">
    <location>
        <begin position="1928"/>
        <end position="1949"/>
    </location>
</feature>
<dbReference type="Pfam" id="PF00999">
    <property type="entry name" value="Na_H_Exchanger"/>
    <property type="match status" value="1"/>
</dbReference>
<feature type="transmembrane region" description="Helical" evidence="6">
    <location>
        <begin position="1867"/>
        <end position="1888"/>
    </location>
</feature>
<dbReference type="OrthoDB" id="6415790at2759"/>
<dbReference type="Gene3D" id="3.30.1490.40">
    <property type="match status" value="1"/>
</dbReference>
<dbReference type="PANTHER" id="PTHR46992">
    <property type="entry name" value="GYF DOMAIN-CONTAINING PROTEIN"/>
    <property type="match status" value="1"/>
</dbReference>
<dbReference type="GO" id="GO:0016020">
    <property type="term" value="C:membrane"/>
    <property type="evidence" value="ECO:0007669"/>
    <property type="project" value="UniProtKB-SubCell"/>
</dbReference>
<dbReference type="InParanoid" id="A0A200QGS0"/>
<keyword evidence="4 6" id="KW-0472">Membrane</keyword>
<dbReference type="Pfam" id="PF02213">
    <property type="entry name" value="GYF"/>
    <property type="match status" value="1"/>
</dbReference>
<feature type="compositionally biased region" description="Basic and acidic residues" evidence="5">
    <location>
        <begin position="223"/>
        <end position="233"/>
    </location>
</feature>